<keyword evidence="1" id="KW-0812">Transmembrane</keyword>
<dbReference type="AlphaFoldDB" id="D6PDJ1"/>
<evidence type="ECO:0008006" key="3">
    <source>
        <dbReference type="Google" id="ProtNLM"/>
    </source>
</evidence>
<dbReference type="Pfam" id="PF14248">
    <property type="entry name" value="DUF4345"/>
    <property type="match status" value="1"/>
</dbReference>
<organism evidence="2">
    <name type="scientific">uncultured marine bacterium MedDCM-OCT-S05-C259</name>
    <dbReference type="NCBI Taxonomy" id="743065"/>
    <lineage>
        <taxon>Bacteria</taxon>
        <taxon>environmental samples</taxon>
    </lineage>
</organism>
<reference evidence="2" key="1">
    <citation type="journal article" date="2010" name="ISME J.">
        <title>Metagenome of the Mediterranean deep chlorophyll maximum studied by direct and fosmid library 454 pyrosequencing.</title>
        <authorList>
            <person name="Ghai R."/>
            <person name="Martin-Cuadrado A.B."/>
            <person name="Molto A.G."/>
            <person name="Heredia I.G."/>
            <person name="Cabrera R."/>
            <person name="Martin J."/>
            <person name="Verdu M."/>
            <person name="Deschamps P."/>
            <person name="Moreira D."/>
            <person name="Lopez-Garcia P."/>
            <person name="Mira A."/>
            <person name="Rodriguez-Valera F."/>
        </authorList>
    </citation>
    <scope>NUCLEOTIDE SEQUENCE</scope>
</reference>
<accession>D6PDJ1</accession>
<feature type="transmembrane region" description="Helical" evidence="1">
    <location>
        <begin position="47"/>
        <end position="65"/>
    </location>
</feature>
<dbReference type="InterPro" id="IPR025597">
    <property type="entry name" value="DUF4345"/>
</dbReference>
<feature type="transmembrane region" description="Helical" evidence="1">
    <location>
        <begin position="72"/>
        <end position="94"/>
    </location>
</feature>
<sequence length="128" mass="14433">MINKIFLALTAITYGWLGGWALFNPSDYVSAVGLSINSDLGSAELRAVYGGINFLIALYALLAFFKTKHEKSFFKILLFIISGILLGRFVTVLFGEFTSAFLWGFTAFEIVYLIFLYTALKRMEKNIF</sequence>
<keyword evidence="1" id="KW-1133">Transmembrane helix</keyword>
<protein>
    <recommendedName>
        <fullName evidence="3">DUF4345 domain-containing protein</fullName>
    </recommendedName>
</protein>
<proteinExistence type="predicted"/>
<evidence type="ECO:0000313" key="2">
    <source>
        <dbReference type="EMBL" id="ADD93792.1"/>
    </source>
</evidence>
<dbReference type="EMBL" id="GU942997">
    <property type="protein sequence ID" value="ADD93792.1"/>
    <property type="molecule type" value="Genomic_DNA"/>
</dbReference>
<feature type="transmembrane region" description="Helical" evidence="1">
    <location>
        <begin position="100"/>
        <end position="120"/>
    </location>
</feature>
<evidence type="ECO:0000256" key="1">
    <source>
        <dbReference type="SAM" id="Phobius"/>
    </source>
</evidence>
<name>D6PDJ1_9BACT</name>
<keyword evidence="1" id="KW-0472">Membrane</keyword>